<name>A0A7Y8VSZ0_9FIRM</name>
<proteinExistence type="predicted"/>
<dbReference type="InterPro" id="IPR029058">
    <property type="entry name" value="AB_hydrolase_fold"/>
</dbReference>
<organism evidence="2 3">
    <name type="scientific">Mogibacterium timidum</name>
    <dbReference type="NCBI Taxonomy" id="35519"/>
    <lineage>
        <taxon>Bacteria</taxon>
        <taxon>Bacillati</taxon>
        <taxon>Bacillota</taxon>
        <taxon>Clostridia</taxon>
        <taxon>Peptostreptococcales</taxon>
        <taxon>Anaerovoracaceae</taxon>
        <taxon>Mogibacterium</taxon>
    </lineage>
</organism>
<dbReference type="InterPro" id="IPR022742">
    <property type="entry name" value="Hydrolase_4"/>
</dbReference>
<dbReference type="AlphaFoldDB" id="A0A7Y8VSZ0"/>
<dbReference type="RefSeq" id="WP_036381014.1">
    <property type="nucleotide sequence ID" value="NZ_CAJPUB010000002.1"/>
</dbReference>
<evidence type="ECO:0000259" key="1">
    <source>
        <dbReference type="Pfam" id="PF12146"/>
    </source>
</evidence>
<dbReference type="EMBL" id="JABXYR010000002">
    <property type="protein sequence ID" value="NWO23877.1"/>
    <property type="molecule type" value="Genomic_DNA"/>
</dbReference>
<sequence>MSEYRDLYRRAANGEGQVVSFKFTNVHPRAIVQIVHDISEHSLRYREFASALNDAGFYVCGNDLIGHGMSKQGHPGCFGLRKNSYEGLLGDIDSLFREVSNEVGEDVPRIIIGAGFGAMLSELYTIRYGNIAMIVSMENLEIPGGISFIKMNANNHIMRKGYNSISESVHNMMYQTAKLGGGDVYSDFYWVSKVREEIDKYIQDDNCGCMLTASAYREMIRVIEELRSKKGIVRLPDIPIYMVAGAEDQRGGCGNAVMKIATMLTEKGHNEVAYKLYKDCYHDILHDSCKACVTKDIIAWIEQKLNRRG</sequence>
<dbReference type="Pfam" id="PF12146">
    <property type="entry name" value="Hydrolase_4"/>
    <property type="match status" value="1"/>
</dbReference>
<protein>
    <submittedName>
        <fullName evidence="2">Alpha/beta hydrolase</fullName>
    </submittedName>
</protein>
<dbReference type="SUPFAM" id="SSF53474">
    <property type="entry name" value="alpha/beta-Hydrolases"/>
    <property type="match status" value="1"/>
</dbReference>
<accession>A0A7Y8VSZ0</accession>
<keyword evidence="2" id="KW-0378">Hydrolase</keyword>
<dbReference type="GO" id="GO:0016787">
    <property type="term" value="F:hydrolase activity"/>
    <property type="evidence" value="ECO:0007669"/>
    <property type="project" value="UniProtKB-KW"/>
</dbReference>
<dbReference type="Gene3D" id="3.40.50.1820">
    <property type="entry name" value="alpha/beta hydrolase"/>
    <property type="match status" value="1"/>
</dbReference>
<reference evidence="2 3" key="1">
    <citation type="submission" date="2020-06" db="EMBL/GenBank/DDBJ databases">
        <title>Mogibacterium timidum strain W9173 genomic sequence.</title>
        <authorList>
            <person name="Wade W.G."/>
            <person name="Johnston C.D."/>
            <person name="Chen T."/>
            <person name="Dewhirst F.E."/>
        </authorList>
    </citation>
    <scope>NUCLEOTIDE SEQUENCE [LARGE SCALE GENOMIC DNA]</scope>
    <source>
        <strain evidence="2 3">W9173</strain>
    </source>
</reference>
<dbReference type="Proteomes" id="UP000526307">
    <property type="component" value="Unassembled WGS sequence"/>
</dbReference>
<feature type="domain" description="Serine aminopeptidase S33" evidence="1">
    <location>
        <begin position="27"/>
        <end position="288"/>
    </location>
</feature>
<evidence type="ECO:0000313" key="3">
    <source>
        <dbReference type="Proteomes" id="UP000526307"/>
    </source>
</evidence>
<evidence type="ECO:0000313" key="2">
    <source>
        <dbReference type="EMBL" id="NWO23877.1"/>
    </source>
</evidence>
<dbReference type="InterPro" id="IPR051044">
    <property type="entry name" value="MAG_DAG_Lipase"/>
</dbReference>
<dbReference type="PANTHER" id="PTHR11614">
    <property type="entry name" value="PHOSPHOLIPASE-RELATED"/>
    <property type="match status" value="1"/>
</dbReference>
<gene>
    <name evidence="2" type="ORF">HW270_07330</name>
</gene>
<comment type="caution">
    <text evidence="2">The sequence shown here is derived from an EMBL/GenBank/DDBJ whole genome shotgun (WGS) entry which is preliminary data.</text>
</comment>
<keyword evidence="3" id="KW-1185">Reference proteome</keyword>